<sequence length="83" mass="9495">MDANCSIICFRLSSNVDRHSSTANHWSGESADGWGFLLSRWRRHVCVISNRRPGILAVIAWQGSFWDRTHHGNCLRHVASNYL</sequence>
<comment type="caution">
    <text evidence="1">The sequence shown here is derived from an EMBL/GenBank/DDBJ whole genome shotgun (WGS) entry which is preliminary data.</text>
</comment>
<protein>
    <submittedName>
        <fullName evidence="1">Uncharacterized protein</fullName>
    </submittedName>
</protein>
<dbReference type="EMBL" id="JARKNE010000003">
    <property type="protein sequence ID" value="KAK5839437.1"/>
    <property type="molecule type" value="Genomic_DNA"/>
</dbReference>
<gene>
    <name evidence="1" type="ORF">PVK06_008226</name>
</gene>
<accession>A0ABR0QKM0</accession>
<proteinExistence type="predicted"/>
<keyword evidence="2" id="KW-1185">Reference proteome</keyword>
<dbReference type="Proteomes" id="UP001358586">
    <property type="component" value="Chromosome 3"/>
</dbReference>
<name>A0ABR0QKM0_GOSAR</name>
<reference evidence="1 2" key="1">
    <citation type="submission" date="2023-03" db="EMBL/GenBank/DDBJ databases">
        <title>WGS of Gossypium arboreum.</title>
        <authorList>
            <person name="Yu D."/>
        </authorList>
    </citation>
    <scope>NUCLEOTIDE SEQUENCE [LARGE SCALE GENOMIC DNA]</scope>
    <source>
        <tissue evidence="1">Leaf</tissue>
    </source>
</reference>
<evidence type="ECO:0000313" key="2">
    <source>
        <dbReference type="Proteomes" id="UP001358586"/>
    </source>
</evidence>
<organism evidence="1 2">
    <name type="scientific">Gossypium arboreum</name>
    <name type="common">Tree cotton</name>
    <name type="synonym">Gossypium nanking</name>
    <dbReference type="NCBI Taxonomy" id="29729"/>
    <lineage>
        <taxon>Eukaryota</taxon>
        <taxon>Viridiplantae</taxon>
        <taxon>Streptophyta</taxon>
        <taxon>Embryophyta</taxon>
        <taxon>Tracheophyta</taxon>
        <taxon>Spermatophyta</taxon>
        <taxon>Magnoliopsida</taxon>
        <taxon>eudicotyledons</taxon>
        <taxon>Gunneridae</taxon>
        <taxon>Pentapetalae</taxon>
        <taxon>rosids</taxon>
        <taxon>malvids</taxon>
        <taxon>Malvales</taxon>
        <taxon>Malvaceae</taxon>
        <taxon>Malvoideae</taxon>
        <taxon>Gossypium</taxon>
    </lineage>
</organism>
<evidence type="ECO:0000313" key="1">
    <source>
        <dbReference type="EMBL" id="KAK5839437.1"/>
    </source>
</evidence>